<dbReference type="Proteomes" id="UP000728185">
    <property type="component" value="Unassembled WGS sequence"/>
</dbReference>
<accession>A0A8E0RU70</accession>
<comment type="caution">
    <text evidence="2">The sequence shown here is derived from an EMBL/GenBank/DDBJ whole genome shotgun (WGS) entry which is preliminary data.</text>
</comment>
<dbReference type="Gene3D" id="3.30.2350.10">
    <property type="entry name" value="Pseudouridine synthase"/>
    <property type="match status" value="1"/>
</dbReference>
<organism evidence="2 3">
    <name type="scientific">Fasciolopsis buskii</name>
    <dbReference type="NCBI Taxonomy" id="27845"/>
    <lineage>
        <taxon>Eukaryota</taxon>
        <taxon>Metazoa</taxon>
        <taxon>Spiralia</taxon>
        <taxon>Lophotrochozoa</taxon>
        <taxon>Platyhelminthes</taxon>
        <taxon>Trematoda</taxon>
        <taxon>Digenea</taxon>
        <taxon>Plagiorchiida</taxon>
        <taxon>Echinostomata</taxon>
        <taxon>Echinostomatoidea</taxon>
        <taxon>Fasciolidae</taxon>
        <taxon>Fasciolopsis</taxon>
    </lineage>
</organism>
<keyword evidence="3" id="KW-1185">Reference proteome</keyword>
<dbReference type="GO" id="GO:0009982">
    <property type="term" value="F:pseudouridine synthase activity"/>
    <property type="evidence" value="ECO:0007669"/>
    <property type="project" value="InterPro"/>
</dbReference>
<protein>
    <submittedName>
        <fullName evidence="2">Pseudouridine synthase domain containing protein</fullName>
    </submittedName>
</protein>
<dbReference type="AlphaFoldDB" id="A0A8E0RU70"/>
<dbReference type="PANTHER" id="PTHR21600">
    <property type="entry name" value="MITOCHONDRIAL RNA PSEUDOURIDINE SYNTHASE"/>
    <property type="match status" value="1"/>
</dbReference>
<evidence type="ECO:0000313" key="2">
    <source>
        <dbReference type="EMBL" id="KAA0188116.1"/>
    </source>
</evidence>
<dbReference type="CDD" id="cd02869">
    <property type="entry name" value="PseudoU_synth_RluA_like"/>
    <property type="match status" value="1"/>
</dbReference>
<proteinExistence type="predicted"/>
<dbReference type="EMBL" id="LUCM01008628">
    <property type="protein sequence ID" value="KAA0188116.1"/>
    <property type="molecule type" value="Genomic_DNA"/>
</dbReference>
<dbReference type="InterPro" id="IPR006145">
    <property type="entry name" value="PsdUridine_synth_RsuA/RluA"/>
</dbReference>
<dbReference type="InterPro" id="IPR020103">
    <property type="entry name" value="PsdUridine_synth_cat_dom_sf"/>
</dbReference>
<dbReference type="GO" id="GO:0003723">
    <property type="term" value="F:RNA binding"/>
    <property type="evidence" value="ECO:0007669"/>
    <property type="project" value="InterPro"/>
</dbReference>
<dbReference type="Pfam" id="PF00849">
    <property type="entry name" value="PseudoU_synth_2"/>
    <property type="match status" value="1"/>
</dbReference>
<dbReference type="SUPFAM" id="SSF55120">
    <property type="entry name" value="Pseudouridine synthase"/>
    <property type="match status" value="1"/>
</dbReference>
<evidence type="ECO:0000259" key="1">
    <source>
        <dbReference type="Pfam" id="PF00849"/>
    </source>
</evidence>
<reference evidence="2" key="1">
    <citation type="submission" date="2019-05" db="EMBL/GenBank/DDBJ databases">
        <title>Annotation for the trematode Fasciolopsis buski.</title>
        <authorList>
            <person name="Choi Y.-J."/>
        </authorList>
    </citation>
    <scope>NUCLEOTIDE SEQUENCE</scope>
    <source>
        <strain evidence="2">HT</strain>
        <tissue evidence="2">Whole worm</tissue>
    </source>
</reference>
<name>A0A8E0RU70_9TREM</name>
<gene>
    <name evidence="2" type="ORF">FBUS_03823</name>
</gene>
<evidence type="ECO:0000313" key="3">
    <source>
        <dbReference type="Proteomes" id="UP000728185"/>
    </source>
</evidence>
<sequence>MAWEILAKRRESWILIEDLRVVYEEDGLIVLNKHPNLLINDVHPWRQCLTLQMQLFFNRPRYANWNLENMFHFVNRLDYATSGLICIAYDRFSAHILGKTFTKRMVGKQYLALVWGHVGAKSVMRNSESVHLIRPGVYLVHMALGAIEHVWPHGRTQKLVAPATDARSKNVRDCSTIVVVLEHGQILGEPASRLLLIPQSGRRHQLRVHCAAGLGHPIVGDLPYSQWPFISQPCELVHDSSLDYKLDRMMLHAYRLNLMIRSQRKRALIHHQHERKGFLHDTLVDKHQVLDLCAGDPDFFPQDSHMWTPKTEIHNLTDWHDVFRL</sequence>
<dbReference type="GO" id="GO:0000455">
    <property type="term" value="P:enzyme-directed rRNA pseudouridine synthesis"/>
    <property type="evidence" value="ECO:0007669"/>
    <property type="project" value="TreeGrafter"/>
</dbReference>
<feature type="domain" description="Pseudouridine synthase RsuA/RluA-like" evidence="1">
    <location>
        <begin position="28"/>
        <end position="212"/>
    </location>
</feature>
<dbReference type="OrthoDB" id="418349at2759"/>
<dbReference type="PANTHER" id="PTHR21600:SF77">
    <property type="entry name" value="PSEUDOURIDYLATE SYNTHASE PROTEIN, PUTATIVE-RELATED"/>
    <property type="match status" value="1"/>
</dbReference>
<dbReference type="InterPro" id="IPR050188">
    <property type="entry name" value="RluA_PseudoU_synthase"/>
</dbReference>